<evidence type="ECO:0000313" key="3">
    <source>
        <dbReference type="Proteomes" id="UP000244817"/>
    </source>
</evidence>
<comment type="caution">
    <text evidence="2">The sequence shown here is derived from an EMBL/GenBank/DDBJ whole genome shotgun (WGS) entry which is preliminary data.</text>
</comment>
<evidence type="ECO:0000313" key="2">
    <source>
        <dbReference type="EMBL" id="PVA08034.1"/>
    </source>
</evidence>
<dbReference type="Proteomes" id="UP000244817">
    <property type="component" value="Unassembled WGS sequence"/>
</dbReference>
<proteinExistence type="predicted"/>
<dbReference type="OrthoDB" id="9927485at2"/>
<name>A0A2T7G0T5_9RHOB</name>
<dbReference type="EMBL" id="QCYG01000001">
    <property type="protein sequence ID" value="PVA08034.1"/>
    <property type="molecule type" value="Genomic_DNA"/>
</dbReference>
<protein>
    <submittedName>
        <fullName evidence="2">Uncharacterized protein</fullName>
    </submittedName>
</protein>
<evidence type="ECO:0000256" key="1">
    <source>
        <dbReference type="SAM" id="MobiDB-lite"/>
    </source>
</evidence>
<keyword evidence="3" id="KW-1185">Reference proteome</keyword>
<organism evidence="2 3">
    <name type="scientific">Thalassorhabdomicrobium marinisediminis</name>
    <dbReference type="NCBI Taxonomy" id="2170577"/>
    <lineage>
        <taxon>Bacteria</taxon>
        <taxon>Pseudomonadati</taxon>
        <taxon>Pseudomonadota</taxon>
        <taxon>Alphaproteobacteria</taxon>
        <taxon>Rhodobacterales</taxon>
        <taxon>Paracoccaceae</taxon>
        <taxon>Thalassorhabdomicrobium</taxon>
    </lineage>
</organism>
<accession>A0A2T7G0T5</accession>
<gene>
    <name evidence="2" type="ORF">DC363_00600</name>
</gene>
<dbReference type="AlphaFoldDB" id="A0A2T7G0T5"/>
<sequence length="97" mass="10210">MTQHNKPAPDPSRMSHTFSFGAHRMGDRPASAVASGASSMPAAWQSREAPKAQPFPGADSVRSLGDIALDPLRWVLAATWRKAVCAGLLGALVVMLA</sequence>
<dbReference type="RefSeq" id="WP_108639189.1">
    <property type="nucleotide sequence ID" value="NZ_QCYG01000001.1"/>
</dbReference>
<reference evidence="2 3" key="1">
    <citation type="submission" date="2018-04" db="EMBL/GenBank/DDBJ databases">
        <title>Pelagivirga bohaiensis gen. nov., sp. nov., a bacterium isolated from the Bohai Sea.</title>
        <authorList>
            <person name="Ji X."/>
        </authorList>
    </citation>
    <scope>NUCLEOTIDE SEQUENCE [LARGE SCALE GENOMIC DNA]</scope>
    <source>
        <strain evidence="2 3">BH-SD16</strain>
    </source>
</reference>
<feature type="region of interest" description="Disordered" evidence="1">
    <location>
        <begin position="1"/>
        <end position="57"/>
    </location>
</feature>